<dbReference type="AlphaFoldDB" id="A0A0S6U798"/>
<evidence type="ECO:0000259" key="1">
    <source>
        <dbReference type="Pfam" id="PF16188"/>
    </source>
</evidence>
<dbReference type="HOGENOM" id="CLU_3307233_0_0_9"/>
<dbReference type="Gene3D" id="3.90.230.10">
    <property type="entry name" value="Creatinase/methionine aminopeptidase superfamily"/>
    <property type="match status" value="1"/>
</dbReference>
<protein>
    <submittedName>
        <fullName evidence="2">Metallopeptidase, family M24</fullName>
    </submittedName>
</protein>
<reference evidence="2" key="1">
    <citation type="submission" date="2013-10" db="EMBL/GenBank/DDBJ databases">
        <title>Draft genome sequence of Clostridium botulinum type B strain Osaka05.</title>
        <authorList>
            <person name="Sakaguchi Y."/>
            <person name="Hosomi K."/>
            <person name="Uchiyama J."/>
            <person name="Ogura Y."/>
            <person name="Sakaguchi M."/>
            <person name="Kohda T."/>
            <person name="Mukamoto M."/>
            <person name="Misawa N."/>
            <person name="Matsuzaki S."/>
            <person name="Hayashi T."/>
            <person name="Kozaki S."/>
        </authorList>
    </citation>
    <scope>NUCLEOTIDE SEQUENCE</scope>
    <source>
        <strain evidence="2">Osaka05</strain>
    </source>
</reference>
<proteinExistence type="predicted"/>
<dbReference type="EMBL" id="DF384213">
    <property type="protein sequence ID" value="GAE02677.1"/>
    <property type="molecule type" value="Genomic_DNA"/>
</dbReference>
<organism evidence="2">
    <name type="scientific">Clostridium botulinum B str. Osaka05</name>
    <dbReference type="NCBI Taxonomy" id="1407017"/>
    <lineage>
        <taxon>Bacteria</taxon>
        <taxon>Bacillati</taxon>
        <taxon>Bacillota</taxon>
        <taxon>Clostridia</taxon>
        <taxon>Eubacteriales</taxon>
        <taxon>Clostridiaceae</taxon>
        <taxon>Clostridium</taxon>
    </lineage>
</organism>
<dbReference type="Pfam" id="PF16188">
    <property type="entry name" value="Peptidase_M24_C"/>
    <property type="match status" value="1"/>
</dbReference>
<gene>
    <name evidence="2" type="ORF">CBO05C_2367</name>
</gene>
<sequence>MTIEEKTWLNEYHKSVYEKISPYLNDEEKKWLKEHTRET</sequence>
<name>A0A0S6U798_CLOBO</name>
<dbReference type="Proteomes" id="UP000054164">
    <property type="component" value="Unassembled WGS sequence"/>
</dbReference>
<accession>A0A0S6U798</accession>
<dbReference type="RefSeq" id="WP_080265242.1">
    <property type="nucleotide sequence ID" value="NZ_DF384213.1"/>
</dbReference>
<dbReference type="InterPro" id="IPR036005">
    <property type="entry name" value="Creatinase/aminopeptidase-like"/>
</dbReference>
<dbReference type="InterPro" id="IPR032416">
    <property type="entry name" value="Peptidase_M24_C"/>
</dbReference>
<evidence type="ECO:0000313" key="2">
    <source>
        <dbReference type="EMBL" id="GAE02677.1"/>
    </source>
</evidence>
<feature type="domain" description="Peptidase M24 C-terminal" evidence="1">
    <location>
        <begin position="1"/>
        <end position="38"/>
    </location>
</feature>